<reference evidence="2" key="1">
    <citation type="journal article" date="2023" name="Mol. Phylogenet. Evol.">
        <title>Genome-scale phylogeny and comparative genomics of the fungal order Sordariales.</title>
        <authorList>
            <person name="Hensen N."/>
            <person name="Bonometti L."/>
            <person name="Westerberg I."/>
            <person name="Brannstrom I.O."/>
            <person name="Guillou S."/>
            <person name="Cros-Aarteil S."/>
            <person name="Calhoun S."/>
            <person name="Haridas S."/>
            <person name="Kuo A."/>
            <person name="Mondo S."/>
            <person name="Pangilinan J."/>
            <person name="Riley R."/>
            <person name="LaButti K."/>
            <person name="Andreopoulos B."/>
            <person name="Lipzen A."/>
            <person name="Chen C."/>
            <person name="Yan M."/>
            <person name="Daum C."/>
            <person name="Ng V."/>
            <person name="Clum A."/>
            <person name="Steindorff A."/>
            <person name="Ohm R.A."/>
            <person name="Martin F."/>
            <person name="Silar P."/>
            <person name="Natvig D.O."/>
            <person name="Lalanne C."/>
            <person name="Gautier V."/>
            <person name="Ament-Velasquez S.L."/>
            <person name="Kruys A."/>
            <person name="Hutchinson M.I."/>
            <person name="Powell A.J."/>
            <person name="Barry K."/>
            <person name="Miller A.N."/>
            <person name="Grigoriev I.V."/>
            <person name="Debuchy R."/>
            <person name="Gladieux P."/>
            <person name="Hiltunen Thoren M."/>
            <person name="Johannesson H."/>
        </authorList>
    </citation>
    <scope>NUCLEOTIDE SEQUENCE</scope>
    <source>
        <strain evidence="2">PSN324</strain>
    </source>
</reference>
<name>A0AAV9HTL9_9PEZI</name>
<evidence type="ECO:0000313" key="3">
    <source>
        <dbReference type="Proteomes" id="UP001321749"/>
    </source>
</evidence>
<accession>A0AAV9HTL9</accession>
<feature type="transmembrane region" description="Helical" evidence="1">
    <location>
        <begin position="12"/>
        <end position="33"/>
    </location>
</feature>
<keyword evidence="1" id="KW-0812">Transmembrane</keyword>
<evidence type="ECO:0000313" key="2">
    <source>
        <dbReference type="EMBL" id="KAK4463149.1"/>
    </source>
</evidence>
<dbReference type="AlphaFoldDB" id="A0AAV9HTL9"/>
<gene>
    <name evidence="2" type="ORF">QBC42DRAFT_71812</name>
</gene>
<keyword evidence="1" id="KW-0472">Membrane</keyword>
<keyword evidence="3" id="KW-1185">Reference proteome</keyword>
<organism evidence="2 3">
    <name type="scientific">Cladorrhinum samala</name>
    <dbReference type="NCBI Taxonomy" id="585594"/>
    <lineage>
        <taxon>Eukaryota</taxon>
        <taxon>Fungi</taxon>
        <taxon>Dikarya</taxon>
        <taxon>Ascomycota</taxon>
        <taxon>Pezizomycotina</taxon>
        <taxon>Sordariomycetes</taxon>
        <taxon>Sordariomycetidae</taxon>
        <taxon>Sordariales</taxon>
        <taxon>Podosporaceae</taxon>
        <taxon>Cladorrhinum</taxon>
    </lineage>
</organism>
<proteinExistence type="predicted"/>
<evidence type="ECO:0000256" key="1">
    <source>
        <dbReference type="SAM" id="Phobius"/>
    </source>
</evidence>
<dbReference type="Proteomes" id="UP001321749">
    <property type="component" value="Unassembled WGS sequence"/>
</dbReference>
<comment type="caution">
    <text evidence="2">The sequence shown here is derived from an EMBL/GenBank/DDBJ whole genome shotgun (WGS) entry which is preliminary data.</text>
</comment>
<feature type="transmembrane region" description="Helical" evidence="1">
    <location>
        <begin position="39"/>
        <end position="65"/>
    </location>
</feature>
<reference evidence="2" key="2">
    <citation type="submission" date="2023-06" db="EMBL/GenBank/DDBJ databases">
        <authorList>
            <consortium name="Lawrence Berkeley National Laboratory"/>
            <person name="Mondo S.J."/>
            <person name="Hensen N."/>
            <person name="Bonometti L."/>
            <person name="Westerberg I."/>
            <person name="Brannstrom I.O."/>
            <person name="Guillou S."/>
            <person name="Cros-Aarteil S."/>
            <person name="Calhoun S."/>
            <person name="Haridas S."/>
            <person name="Kuo A."/>
            <person name="Pangilinan J."/>
            <person name="Riley R."/>
            <person name="Labutti K."/>
            <person name="Andreopoulos B."/>
            <person name="Lipzen A."/>
            <person name="Chen C."/>
            <person name="Yanf M."/>
            <person name="Daum C."/>
            <person name="Ng V."/>
            <person name="Clum A."/>
            <person name="Steindorff A."/>
            <person name="Ohm R."/>
            <person name="Martin F."/>
            <person name="Silar P."/>
            <person name="Natvig D."/>
            <person name="Lalanne C."/>
            <person name="Gautier V."/>
            <person name="Ament-Velasquez S.L."/>
            <person name="Kruys A."/>
            <person name="Hutchinson M.I."/>
            <person name="Powell A.J."/>
            <person name="Barry K."/>
            <person name="Miller A.N."/>
            <person name="Grigoriev I.V."/>
            <person name="Debuchy R."/>
            <person name="Gladieux P."/>
            <person name="Thoren M.H."/>
            <person name="Johannesson H."/>
        </authorList>
    </citation>
    <scope>NUCLEOTIDE SEQUENCE</scope>
    <source>
        <strain evidence="2">PSN324</strain>
    </source>
</reference>
<keyword evidence="1" id="KW-1133">Transmembrane helix</keyword>
<sequence>MDIYPLCHFYTVLTKLSFVIFFFFFFGEAIPLASKSSSFLFSFLLGLSMAETYTHAWLLVGLMGLDVENTRRDFSV</sequence>
<protein>
    <submittedName>
        <fullName evidence="2">Uncharacterized protein</fullName>
    </submittedName>
</protein>
<dbReference type="EMBL" id="MU864963">
    <property type="protein sequence ID" value="KAK4463149.1"/>
    <property type="molecule type" value="Genomic_DNA"/>
</dbReference>